<reference evidence="3" key="2">
    <citation type="submission" date="2021-03" db="UniProtKB">
        <authorList>
            <consortium name="EnsemblPlants"/>
        </authorList>
    </citation>
    <scope>IDENTIFICATION</scope>
</reference>
<dbReference type="PANTHER" id="PTHR31286:SF167">
    <property type="entry name" value="OS09G0268800 PROTEIN"/>
    <property type="match status" value="1"/>
</dbReference>
<name>A0A803Q7V1_CANSA</name>
<evidence type="ECO:0000313" key="4">
    <source>
        <dbReference type="Proteomes" id="UP000596661"/>
    </source>
</evidence>
<evidence type="ECO:0000256" key="2">
    <source>
        <dbReference type="SAM" id="Phobius"/>
    </source>
</evidence>
<keyword evidence="2" id="KW-1133">Transmembrane helix</keyword>
<dbReference type="InterPro" id="IPR040256">
    <property type="entry name" value="At4g02000-like"/>
</dbReference>
<keyword evidence="4" id="KW-1185">Reference proteome</keyword>
<dbReference type="PANTHER" id="PTHR31286">
    <property type="entry name" value="GLYCINE-RICH CELL WALL STRUCTURAL PROTEIN 1.8-LIKE"/>
    <property type="match status" value="1"/>
</dbReference>
<evidence type="ECO:0008006" key="5">
    <source>
        <dbReference type="Google" id="ProtNLM"/>
    </source>
</evidence>
<keyword evidence="2" id="KW-0812">Transmembrane</keyword>
<keyword evidence="2" id="KW-0472">Membrane</keyword>
<accession>A0A803Q7V1</accession>
<evidence type="ECO:0000256" key="1">
    <source>
        <dbReference type="SAM" id="MobiDB-lite"/>
    </source>
</evidence>
<sequence>MEANVWVPEVNKSFIIIDATMVEARDVTRDSSRRHLRGLWFYIYIVRLRYCFSYPSPCFLVTFSMYVWVLFFLKMDEFLNTVSSALVFPPDENTIFTYDASSSTSSPATISLLLKLHTIRPYNHLSLMKTLSSIWSSQCRFPVSVTKHADGLFLITFGCDGDKGRILEGQPWHFAQSITIFAAPESSFPVTSENLHYVHFWIQAYGIPFMYKSYDLARFIASEIGDLIEVDKDTVKEGTSPYLRLRILLDVNLPIRRETLRSMFAEYGEMFTPSTNDSGSQTPSQTSSNVSELRSLNDEDIGVKQLWYLQQQAKQCGGTEVDTYFVEQTEDPTSDDFDILG</sequence>
<evidence type="ECO:0000313" key="3">
    <source>
        <dbReference type="EnsemblPlants" id="cds.evm.model.08.1176"/>
    </source>
</evidence>
<feature type="region of interest" description="Disordered" evidence="1">
    <location>
        <begin position="272"/>
        <end position="293"/>
    </location>
</feature>
<dbReference type="Proteomes" id="UP000596661">
    <property type="component" value="Chromosome 8"/>
</dbReference>
<reference evidence="3" key="1">
    <citation type="submission" date="2018-11" db="EMBL/GenBank/DDBJ databases">
        <authorList>
            <person name="Grassa J C."/>
        </authorList>
    </citation>
    <scope>NUCLEOTIDE SEQUENCE [LARGE SCALE GENOMIC DNA]</scope>
</reference>
<organism evidence="3 4">
    <name type="scientific">Cannabis sativa</name>
    <name type="common">Hemp</name>
    <name type="synonym">Marijuana</name>
    <dbReference type="NCBI Taxonomy" id="3483"/>
    <lineage>
        <taxon>Eukaryota</taxon>
        <taxon>Viridiplantae</taxon>
        <taxon>Streptophyta</taxon>
        <taxon>Embryophyta</taxon>
        <taxon>Tracheophyta</taxon>
        <taxon>Spermatophyta</taxon>
        <taxon>Magnoliopsida</taxon>
        <taxon>eudicotyledons</taxon>
        <taxon>Gunneridae</taxon>
        <taxon>Pentapetalae</taxon>
        <taxon>rosids</taxon>
        <taxon>fabids</taxon>
        <taxon>Rosales</taxon>
        <taxon>Cannabaceae</taxon>
        <taxon>Cannabis</taxon>
    </lineage>
</organism>
<protein>
    <recommendedName>
        <fullName evidence="5">DUF4283 domain-containing protein</fullName>
    </recommendedName>
</protein>
<dbReference type="Gramene" id="evm.model.08.1176">
    <property type="protein sequence ID" value="cds.evm.model.08.1176"/>
    <property type="gene ID" value="evm.TU.08.1176"/>
</dbReference>
<dbReference type="AlphaFoldDB" id="A0A803Q7V1"/>
<proteinExistence type="predicted"/>
<dbReference type="EMBL" id="UZAU01000705">
    <property type="status" value="NOT_ANNOTATED_CDS"/>
    <property type="molecule type" value="Genomic_DNA"/>
</dbReference>
<feature type="transmembrane region" description="Helical" evidence="2">
    <location>
        <begin position="54"/>
        <end position="73"/>
    </location>
</feature>
<dbReference type="EnsemblPlants" id="evm.model.08.1176">
    <property type="protein sequence ID" value="cds.evm.model.08.1176"/>
    <property type="gene ID" value="evm.TU.08.1176"/>
</dbReference>